<gene>
    <name evidence="3" type="ORF">Ssi02_15230</name>
</gene>
<feature type="transmembrane region" description="Helical" evidence="2">
    <location>
        <begin position="31"/>
        <end position="55"/>
    </location>
</feature>
<dbReference type="RefSeq" id="WP_204022593.1">
    <property type="nucleotide sequence ID" value="NZ_BOOW01000009.1"/>
</dbReference>
<dbReference type="AlphaFoldDB" id="A0A919V6R6"/>
<feature type="region of interest" description="Disordered" evidence="1">
    <location>
        <begin position="1"/>
        <end position="21"/>
    </location>
</feature>
<proteinExistence type="predicted"/>
<protein>
    <recommendedName>
        <fullName evidence="5">DUF4230 domain-containing protein</fullName>
    </recommendedName>
</protein>
<dbReference type="Proteomes" id="UP000606172">
    <property type="component" value="Unassembled WGS sequence"/>
</dbReference>
<feature type="compositionally biased region" description="Polar residues" evidence="1">
    <location>
        <begin position="1"/>
        <end position="11"/>
    </location>
</feature>
<reference evidence="3" key="1">
    <citation type="submission" date="2021-01" db="EMBL/GenBank/DDBJ databases">
        <title>Whole genome shotgun sequence of Sinosporangium siamense NBRC 109515.</title>
        <authorList>
            <person name="Komaki H."/>
            <person name="Tamura T."/>
        </authorList>
    </citation>
    <scope>NUCLEOTIDE SEQUENCE</scope>
    <source>
        <strain evidence="3">NBRC 109515</strain>
    </source>
</reference>
<keyword evidence="4" id="KW-1185">Reference proteome</keyword>
<dbReference type="InterPro" id="IPR025324">
    <property type="entry name" value="DUF4230"/>
</dbReference>
<name>A0A919V6R6_9ACTN</name>
<evidence type="ECO:0008006" key="5">
    <source>
        <dbReference type="Google" id="ProtNLM"/>
    </source>
</evidence>
<evidence type="ECO:0000313" key="3">
    <source>
        <dbReference type="EMBL" id="GII91292.1"/>
    </source>
</evidence>
<keyword evidence="2" id="KW-1133">Transmembrane helix</keyword>
<evidence type="ECO:0000256" key="1">
    <source>
        <dbReference type="SAM" id="MobiDB-lite"/>
    </source>
</evidence>
<keyword evidence="2" id="KW-0812">Transmembrane</keyword>
<dbReference type="EMBL" id="BOOW01000009">
    <property type="protein sequence ID" value="GII91292.1"/>
    <property type="molecule type" value="Genomic_DNA"/>
</dbReference>
<sequence>MSENSPDSPRTTPADHSGDLRPPRRRLGWGWRLLVGFVVFVALLVGGGWLAWSWLNPFGEDVIDRSGPALLQSIHDLSRFEAASGDFQVVVDMEKDAAFLPDAIKGERTLFVAAGSVDAYVDFAGLGGDALKVSGDRTSVTVRLPRAQLEKPNLDNKRSYVFAQERGLFDRMRDFLSGSPGDQRELYALAERKIGEAAVAGDLRARAEANTKNMLESLLKSLGFTKVTVEYVASP</sequence>
<dbReference type="Pfam" id="PF14014">
    <property type="entry name" value="DUF4230"/>
    <property type="match status" value="1"/>
</dbReference>
<accession>A0A919V6R6</accession>
<evidence type="ECO:0000313" key="4">
    <source>
        <dbReference type="Proteomes" id="UP000606172"/>
    </source>
</evidence>
<organism evidence="3 4">
    <name type="scientific">Sinosporangium siamense</name>
    <dbReference type="NCBI Taxonomy" id="1367973"/>
    <lineage>
        <taxon>Bacteria</taxon>
        <taxon>Bacillati</taxon>
        <taxon>Actinomycetota</taxon>
        <taxon>Actinomycetes</taxon>
        <taxon>Streptosporangiales</taxon>
        <taxon>Streptosporangiaceae</taxon>
        <taxon>Sinosporangium</taxon>
    </lineage>
</organism>
<comment type="caution">
    <text evidence="3">The sequence shown here is derived from an EMBL/GenBank/DDBJ whole genome shotgun (WGS) entry which is preliminary data.</text>
</comment>
<keyword evidence="2" id="KW-0472">Membrane</keyword>
<evidence type="ECO:0000256" key="2">
    <source>
        <dbReference type="SAM" id="Phobius"/>
    </source>
</evidence>